<protein>
    <submittedName>
        <fullName evidence="2">Uncharacterized protein</fullName>
    </submittedName>
</protein>
<feature type="region of interest" description="Disordered" evidence="1">
    <location>
        <begin position="271"/>
        <end position="302"/>
    </location>
</feature>
<evidence type="ECO:0000313" key="3">
    <source>
        <dbReference type="Proteomes" id="UP000324222"/>
    </source>
</evidence>
<name>A0A5B7FEJ5_PORTR</name>
<gene>
    <name evidence="2" type="ORF">E2C01_039737</name>
</gene>
<dbReference type="EMBL" id="VSRR010007010">
    <property type="protein sequence ID" value="MPC46030.1"/>
    <property type="molecule type" value="Genomic_DNA"/>
</dbReference>
<feature type="compositionally biased region" description="Low complexity" evidence="1">
    <location>
        <begin position="277"/>
        <end position="289"/>
    </location>
</feature>
<evidence type="ECO:0000256" key="1">
    <source>
        <dbReference type="SAM" id="MobiDB-lite"/>
    </source>
</evidence>
<organism evidence="2 3">
    <name type="scientific">Portunus trituberculatus</name>
    <name type="common">Swimming crab</name>
    <name type="synonym">Neptunus trituberculatus</name>
    <dbReference type="NCBI Taxonomy" id="210409"/>
    <lineage>
        <taxon>Eukaryota</taxon>
        <taxon>Metazoa</taxon>
        <taxon>Ecdysozoa</taxon>
        <taxon>Arthropoda</taxon>
        <taxon>Crustacea</taxon>
        <taxon>Multicrustacea</taxon>
        <taxon>Malacostraca</taxon>
        <taxon>Eumalacostraca</taxon>
        <taxon>Eucarida</taxon>
        <taxon>Decapoda</taxon>
        <taxon>Pleocyemata</taxon>
        <taxon>Brachyura</taxon>
        <taxon>Eubrachyura</taxon>
        <taxon>Portunoidea</taxon>
        <taxon>Portunidae</taxon>
        <taxon>Portuninae</taxon>
        <taxon>Portunus</taxon>
    </lineage>
</organism>
<accession>A0A5B7FEJ5</accession>
<feature type="region of interest" description="Disordered" evidence="1">
    <location>
        <begin position="169"/>
        <end position="232"/>
    </location>
</feature>
<reference evidence="2 3" key="1">
    <citation type="submission" date="2019-05" db="EMBL/GenBank/DDBJ databases">
        <title>Another draft genome of Portunus trituberculatus and its Hox gene families provides insights of decapod evolution.</title>
        <authorList>
            <person name="Jeong J.-H."/>
            <person name="Song I."/>
            <person name="Kim S."/>
            <person name="Choi T."/>
            <person name="Kim D."/>
            <person name="Ryu S."/>
            <person name="Kim W."/>
        </authorList>
    </citation>
    <scope>NUCLEOTIDE SEQUENCE [LARGE SCALE GENOMIC DNA]</scope>
    <source>
        <tissue evidence="2">Muscle</tissue>
    </source>
</reference>
<evidence type="ECO:0000313" key="2">
    <source>
        <dbReference type="EMBL" id="MPC46030.1"/>
    </source>
</evidence>
<feature type="compositionally biased region" description="Low complexity" evidence="1">
    <location>
        <begin position="200"/>
        <end position="217"/>
    </location>
</feature>
<feature type="compositionally biased region" description="Low complexity" evidence="1">
    <location>
        <begin position="175"/>
        <end position="191"/>
    </location>
</feature>
<dbReference type="AlphaFoldDB" id="A0A5B7FEJ5"/>
<proteinExistence type="predicted"/>
<keyword evidence="3" id="KW-1185">Reference proteome</keyword>
<dbReference type="Proteomes" id="UP000324222">
    <property type="component" value="Unassembled WGS sequence"/>
</dbReference>
<sequence>MRLMCAERPAQSTTAATPLSCVTGSRTTCSSTTTCDRNTSSRLANSGSHAPGGGGGVFNHCHYSESTFLSITSVPMTLLIFQPSPLQSITSFLITFSVPVTLLNPHHTHHCHCLVVVKLACPQEGEEEGFVQAGVQAGFSFYNLPGGKEKQGVTKGLHSAHLSACTSRSTQSGFSCRSPSASSDSSGGREPSPAPATILRSARSTSSTAPTTPSCPNTFPPSPSPPPPSPPPPMLSDVAVLLSCGCSLCCAAAATSVVPAVVSCCAARPPVRGDGGLNTTTGPTVTTAGRQSVTPPQGTTQL</sequence>
<feature type="compositionally biased region" description="Polar residues" evidence="1">
    <location>
        <begin position="290"/>
        <end position="302"/>
    </location>
</feature>
<comment type="caution">
    <text evidence="2">The sequence shown here is derived from an EMBL/GenBank/DDBJ whole genome shotgun (WGS) entry which is preliminary data.</text>
</comment>
<feature type="compositionally biased region" description="Pro residues" evidence="1">
    <location>
        <begin position="218"/>
        <end position="232"/>
    </location>
</feature>